<evidence type="ECO:0000313" key="2">
    <source>
        <dbReference type="Proteomes" id="UP000275368"/>
    </source>
</evidence>
<sequence>MKHKLSVVSKIDGSGGLQYVDLNEVIYFESMGSTPQIVVHTLTEEFYIWGTLKVWTNVLKESGYEEFFSVDRNYLINIRKVKRLDDQYKMAYFEYEISKGSKVCTLAWEKYKSVSAKLRALNQPFIQIKSNDDKMAIILKIKEATSHA</sequence>
<accession>A0A3G9IIA9</accession>
<dbReference type="OrthoDB" id="2664085at2"/>
<name>A0A3G9IIA9_9BACL</name>
<dbReference type="Gene3D" id="2.40.50.1020">
    <property type="entry name" value="LytTr DNA-binding domain"/>
    <property type="match status" value="1"/>
</dbReference>
<proteinExistence type="predicted"/>
<dbReference type="AlphaFoldDB" id="A0A3G9IIA9"/>
<organism evidence="1 2">
    <name type="scientific">Paenibacillus baekrokdamisoli</name>
    <dbReference type="NCBI Taxonomy" id="1712516"/>
    <lineage>
        <taxon>Bacteria</taxon>
        <taxon>Bacillati</taxon>
        <taxon>Bacillota</taxon>
        <taxon>Bacilli</taxon>
        <taxon>Bacillales</taxon>
        <taxon>Paenibacillaceae</taxon>
        <taxon>Paenibacillus</taxon>
    </lineage>
</organism>
<dbReference type="InterPro" id="IPR007492">
    <property type="entry name" value="LytTR_DNA-bd_dom"/>
</dbReference>
<dbReference type="Pfam" id="PF04397">
    <property type="entry name" value="LytTR"/>
    <property type="match status" value="1"/>
</dbReference>
<dbReference type="KEGG" id="pbk:Back11_00550"/>
<reference evidence="1 2" key="1">
    <citation type="submission" date="2018-11" db="EMBL/GenBank/DDBJ databases">
        <title>Complete genome sequence of Paenibacillus baekrokdamisoli strain KCTC 33723.</title>
        <authorList>
            <person name="Kang S.W."/>
            <person name="Lee K.C."/>
            <person name="Kim K.K."/>
            <person name="Kim J.S."/>
            <person name="Kim D.S."/>
            <person name="Ko S.H."/>
            <person name="Yang S.H."/>
            <person name="Lee J.S."/>
        </authorList>
    </citation>
    <scope>NUCLEOTIDE SEQUENCE [LARGE SCALE GENOMIC DNA]</scope>
    <source>
        <strain evidence="1 2">KCTC 33723</strain>
    </source>
</reference>
<dbReference type="RefSeq" id="WP_125653173.1">
    <property type="nucleotide sequence ID" value="NZ_AP019308.1"/>
</dbReference>
<dbReference type="EMBL" id="AP019308">
    <property type="protein sequence ID" value="BBH18710.1"/>
    <property type="molecule type" value="Genomic_DNA"/>
</dbReference>
<dbReference type="GO" id="GO:0003677">
    <property type="term" value="F:DNA binding"/>
    <property type="evidence" value="ECO:0007669"/>
    <property type="project" value="InterPro"/>
</dbReference>
<dbReference type="Proteomes" id="UP000275368">
    <property type="component" value="Chromosome"/>
</dbReference>
<protein>
    <submittedName>
        <fullName evidence="1">Uncharacterized protein</fullName>
    </submittedName>
</protein>
<gene>
    <name evidence="1" type="ORF">Back11_00550</name>
</gene>
<evidence type="ECO:0000313" key="1">
    <source>
        <dbReference type="EMBL" id="BBH18710.1"/>
    </source>
</evidence>
<keyword evidence="2" id="KW-1185">Reference proteome</keyword>
<dbReference type="SMART" id="SM00850">
    <property type="entry name" value="LytTR"/>
    <property type="match status" value="1"/>
</dbReference>